<evidence type="ECO:0000313" key="2">
    <source>
        <dbReference type="Proteomes" id="UP000190848"/>
    </source>
</evidence>
<name>A0AAU8USN3_9FLAO</name>
<dbReference type="EMBL" id="CP016374">
    <property type="protein sequence ID" value="AQX00442.1"/>
    <property type="molecule type" value="Genomic_DNA"/>
</dbReference>
<proteinExistence type="predicted"/>
<dbReference type="Proteomes" id="UP000190848">
    <property type="component" value="Chromosome"/>
</dbReference>
<dbReference type="Pfam" id="PF05766">
    <property type="entry name" value="NinG"/>
    <property type="match status" value="1"/>
</dbReference>
<sequence length="135" mass="16144">MLEAKTIQKYKNKSIAQLVQLAQKYFNAYIRKRDSQDGYFKCISCSKIKAVSQMNAGHFYSVGHYQSVRFHPLNVWGQCIQCNLHLHGNLLPYRENLIRKIGVEEFDKLTQIAYMRHYKLERFMLIDIIERYKYN</sequence>
<gene>
    <name evidence="1" type="ORF">BBD32_02665</name>
</gene>
<reference evidence="1 2" key="1">
    <citation type="submission" date="2016-07" db="EMBL/GenBank/DDBJ databases">
        <title>Revisiting the taxonomy of the Elizabethkingia Genus using Whole-Genome Sequencing, Optical Mapping, and MALDI-TOF, along with proposal of three novel Elizabethkingia species: Elizabethkingia bruuniana sp. nov., Elizabethkingia ursingii sp. nov., and Elizabethkingia occulta sp. nov.</title>
        <authorList>
            <person name="Nicholson A.C."/>
        </authorList>
    </citation>
    <scope>NUCLEOTIDE SEQUENCE [LARGE SCALE GENOMIC DNA]</scope>
    <source>
        <strain evidence="1 2">F3201</strain>
    </source>
</reference>
<organism evidence="1 2">
    <name type="scientific">Elizabethkingia anophelis</name>
    <dbReference type="NCBI Taxonomy" id="1117645"/>
    <lineage>
        <taxon>Bacteria</taxon>
        <taxon>Pseudomonadati</taxon>
        <taxon>Bacteroidota</taxon>
        <taxon>Flavobacteriia</taxon>
        <taxon>Flavobacteriales</taxon>
        <taxon>Weeksellaceae</taxon>
        <taxon>Elizabethkingia</taxon>
    </lineage>
</organism>
<evidence type="ECO:0000313" key="1">
    <source>
        <dbReference type="EMBL" id="AQX00442.1"/>
    </source>
</evidence>
<dbReference type="InterPro" id="IPR008713">
    <property type="entry name" value="Phage_lambda_NinG"/>
</dbReference>
<protein>
    <submittedName>
        <fullName evidence="1">NinG protein</fullName>
    </submittedName>
</protein>
<dbReference type="AlphaFoldDB" id="A0AAU8USN3"/>
<accession>A0AAU8USN3</accession>
<dbReference type="RefSeq" id="WP_065082056.1">
    <property type="nucleotide sequence ID" value="NZ_CP016374.1"/>
</dbReference>